<feature type="region of interest" description="Disordered" evidence="1">
    <location>
        <begin position="143"/>
        <end position="164"/>
    </location>
</feature>
<gene>
    <name evidence="2" type="ORF">dnm_099760</name>
</gene>
<accession>A0A975GWD5</accession>
<evidence type="ECO:0000313" key="3">
    <source>
        <dbReference type="Proteomes" id="UP000663722"/>
    </source>
</evidence>
<sequence length="184" mass="20299">MRSGHNGQGRNPAFSGREDTSSGKKSRVSLFLRTWSENFSSLTHYSFGLEIGVPSPQSKASLSADRKVFELLRSGHNGQGRNPAFSGREDTSSGKKSRVSLFLRTWSENFSSLTHYSFGLEIGVPSPQSKASLSADRKVFELSRRGHNGQGRNPAFSGREDTSSGKKSRVSLFLRTWSENFSIC</sequence>
<feature type="region of interest" description="Disordered" evidence="1">
    <location>
        <begin position="74"/>
        <end position="93"/>
    </location>
</feature>
<organism evidence="2 3">
    <name type="scientific">Desulfonema magnum</name>
    <dbReference type="NCBI Taxonomy" id="45655"/>
    <lineage>
        <taxon>Bacteria</taxon>
        <taxon>Pseudomonadati</taxon>
        <taxon>Thermodesulfobacteriota</taxon>
        <taxon>Desulfobacteria</taxon>
        <taxon>Desulfobacterales</taxon>
        <taxon>Desulfococcaceae</taxon>
        <taxon>Desulfonema</taxon>
    </lineage>
</organism>
<evidence type="ECO:0000256" key="1">
    <source>
        <dbReference type="SAM" id="MobiDB-lite"/>
    </source>
</evidence>
<dbReference type="AlphaFoldDB" id="A0A975GWD5"/>
<protein>
    <submittedName>
        <fullName evidence="2">Uncharacterized protein</fullName>
    </submittedName>
</protein>
<proteinExistence type="predicted"/>
<dbReference type="EMBL" id="CP061800">
    <property type="protein sequence ID" value="QTA93868.1"/>
    <property type="molecule type" value="Genomic_DNA"/>
</dbReference>
<keyword evidence="3" id="KW-1185">Reference proteome</keyword>
<dbReference type="Proteomes" id="UP000663722">
    <property type="component" value="Chromosome"/>
</dbReference>
<feature type="region of interest" description="Disordered" evidence="1">
    <location>
        <begin position="1"/>
        <end position="22"/>
    </location>
</feature>
<evidence type="ECO:0000313" key="2">
    <source>
        <dbReference type="EMBL" id="QTA93868.1"/>
    </source>
</evidence>
<dbReference type="KEGG" id="dmm:dnm_099760"/>
<reference evidence="2" key="1">
    <citation type="journal article" date="2021" name="Microb. Physiol.">
        <title>Proteogenomic Insights into the Physiology of Marine, Sulfate-Reducing, Filamentous Desulfonema limicola and Desulfonema magnum.</title>
        <authorList>
            <person name="Schnaars V."/>
            <person name="Wohlbrand L."/>
            <person name="Scheve S."/>
            <person name="Hinrichs C."/>
            <person name="Reinhardt R."/>
            <person name="Rabus R."/>
        </authorList>
    </citation>
    <scope>NUCLEOTIDE SEQUENCE</scope>
    <source>
        <strain evidence="2">4be13</strain>
    </source>
</reference>
<name>A0A975GWD5_9BACT</name>